<name>A0A392SNJ2_9FABA</name>
<proteinExistence type="predicted"/>
<evidence type="ECO:0000313" key="2">
    <source>
        <dbReference type="Proteomes" id="UP000265520"/>
    </source>
</evidence>
<evidence type="ECO:0000313" key="1">
    <source>
        <dbReference type="EMBL" id="MCI49977.1"/>
    </source>
</evidence>
<reference evidence="1 2" key="1">
    <citation type="journal article" date="2018" name="Front. Plant Sci.">
        <title>Red Clover (Trifolium pratense) and Zigzag Clover (T. medium) - A Picture of Genomic Similarities and Differences.</title>
        <authorList>
            <person name="Dluhosova J."/>
            <person name="Istvanek J."/>
            <person name="Nedelnik J."/>
            <person name="Repkova J."/>
        </authorList>
    </citation>
    <scope>NUCLEOTIDE SEQUENCE [LARGE SCALE GENOMIC DNA]</scope>
    <source>
        <strain evidence="2">cv. 10/8</strain>
        <tissue evidence="1">Leaf</tissue>
    </source>
</reference>
<sequence>NLPAMDMVVLVALERNMGG</sequence>
<comment type="caution">
    <text evidence="1">The sequence shown here is derived from an EMBL/GenBank/DDBJ whole genome shotgun (WGS) entry which is preliminary data.</text>
</comment>
<protein>
    <submittedName>
        <fullName evidence="1">Uncharacterized protein</fullName>
    </submittedName>
</protein>
<dbReference type="EMBL" id="LXQA010409612">
    <property type="protein sequence ID" value="MCI49977.1"/>
    <property type="molecule type" value="Genomic_DNA"/>
</dbReference>
<accession>A0A392SNJ2</accession>
<dbReference type="AlphaFoldDB" id="A0A392SNJ2"/>
<dbReference type="Proteomes" id="UP000265520">
    <property type="component" value="Unassembled WGS sequence"/>
</dbReference>
<keyword evidence="2" id="KW-1185">Reference proteome</keyword>
<organism evidence="1 2">
    <name type="scientific">Trifolium medium</name>
    <dbReference type="NCBI Taxonomy" id="97028"/>
    <lineage>
        <taxon>Eukaryota</taxon>
        <taxon>Viridiplantae</taxon>
        <taxon>Streptophyta</taxon>
        <taxon>Embryophyta</taxon>
        <taxon>Tracheophyta</taxon>
        <taxon>Spermatophyta</taxon>
        <taxon>Magnoliopsida</taxon>
        <taxon>eudicotyledons</taxon>
        <taxon>Gunneridae</taxon>
        <taxon>Pentapetalae</taxon>
        <taxon>rosids</taxon>
        <taxon>fabids</taxon>
        <taxon>Fabales</taxon>
        <taxon>Fabaceae</taxon>
        <taxon>Papilionoideae</taxon>
        <taxon>50 kb inversion clade</taxon>
        <taxon>NPAAA clade</taxon>
        <taxon>Hologalegina</taxon>
        <taxon>IRL clade</taxon>
        <taxon>Trifolieae</taxon>
        <taxon>Trifolium</taxon>
    </lineage>
</organism>
<feature type="non-terminal residue" evidence="1">
    <location>
        <position position="1"/>
    </location>
</feature>